<gene>
    <name evidence="5" type="primary">mcp2_2</name>
    <name evidence="5" type="ORF">EUAN_18290</name>
</gene>
<dbReference type="GO" id="GO:0016020">
    <property type="term" value="C:membrane"/>
    <property type="evidence" value="ECO:0007669"/>
    <property type="project" value="InterPro"/>
</dbReference>
<evidence type="ECO:0000256" key="3">
    <source>
        <dbReference type="PROSITE-ProRule" id="PRU00284"/>
    </source>
</evidence>
<keyword evidence="1 3" id="KW-0807">Transducer</keyword>
<evidence type="ECO:0000259" key="4">
    <source>
        <dbReference type="PROSITE" id="PS50111"/>
    </source>
</evidence>
<dbReference type="SUPFAM" id="SSF58104">
    <property type="entry name" value="Methyl-accepting chemotaxis protein (MCP) signaling domain"/>
    <property type="match status" value="1"/>
</dbReference>
<keyword evidence="6" id="KW-1185">Reference proteome</keyword>
<feature type="domain" description="Methyl-accepting transducer" evidence="4">
    <location>
        <begin position="128"/>
        <end position="360"/>
    </location>
</feature>
<evidence type="ECO:0000256" key="2">
    <source>
        <dbReference type="ARBA" id="ARBA00029447"/>
    </source>
</evidence>
<protein>
    <submittedName>
        <fullName evidence="5">Methyl-accepting chemotaxis protein 2</fullName>
    </submittedName>
</protein>
<dbReference type="PRINTS" id="PR00260">
    <property type="entry name" value="CHEMTRNSDUCR"/>
</dbReference>
<dbReference type="EMBL" id="MKIE01000007">
    <property type="protein sequence ID" value="OHW61826.1"/>
    <property type="molecule type" value="Genomic_DNA"/>
</dbReference>
<dbReference type="InterPro" id="IPR004089">
    <property type="entry name" value="MCPsignal_dom"/>
</dbReference>
<sequence>MMKKSSKIKLLVLVLGIFLTSAISYFMGSLAAAIVVSIVVSAGAIAMFAGGKEDERAVEHIKSIGSNEFLIKRKNLDAENELDREISKVFNELRSNFKSQVAISTNIMRTAGDIAGISLEAKSRFGIISELTSRANEKSTEQCQMLSEVSNKTDSIVESIRNLKELTDDTAEFTEKSISSATAGIKETDKVREKIQNTKELVTSTSGKVEELRKYSEEIVSMVELINNISEQTNMLALNASIEAARAGEHGKGFAVVASEVGKLAGETSQVSKGITKVLDTLKQDIGHISKDMELEVQYVEEEYQSMNNAIEEFNKIQEGLQMIVDKVVGMKDNMFNVSAESESIKDDILEVTSFSNEISASMDEAEGEVTALDKRIEELERTSHHLNTASEEMQQFVAGRAMDDMMLEDIKHIIDEYPAFKEGDVEKALREIKSDDLLITDESGTARIVSDKSSAGINLYEVEPSFRPLKEGKTKYVSTPVKRRAEDGSIFKYLAYREGPILYQVGISIDSLLKA</sequence>
<dbReference type="GO" id="GO:0006935">
    <property type="term" value="P:chemotaxis"/>
    <property type="evidence" value="ECO:0007669"/>
    <property type="project" value="InterPro"/>
</dbReference>
<dbReference type="RefSeq" id="WP_097678072.1">
    <property type="nucleotide sequence ID" value="NZ_MKIE01000007.1"/>
</dbReference>
<evidence type="ECO:0000313" key="5">
    <source>
        <dbReference type="EMBL" id="OHW61826.1"/>
    </source>
</evidence>
<accession>A0A1S1V564</accession>
<dbReference type="GO" id="GO:0007165">
    <property type="term" value="P:signal transduction"/>
    <property type="evidence" value="ECO:0007669"/>
    <property type="project" value="UniProtKB-KW"/>
</dbReference>
<dbReference type="Proteomes" id="UP000180254">
    <property type="component" value="Unassembled WGS sequence"/>
</dbReference>
<comment type="caution">
    <text evidence="5">The sequence shown here is derived from an EMBL/GenBank/DDBJ whole genome shotgun (WGS) entry which is preliminary data.</text>
</comment>
<dbReference type="PANTHER" id="PTHR32089:SF112">
    <property type="entry name" value="LYSOZYME-LIKE PROTEIN-RELATED"/>
    <property type="match status" value="1"/>
</dbReference>
<dbReference type="AlphaFoldDB" id="A0A1S1V564"/>
<dbReference type="GO" id="GO:0004888">
    <property type="term" value="F:transmembrane signaling receptor activity"/>
    <property type="evidence" value="ECO:0007669"/>
    <property type="project" value="InterPro"/>
</dbReference>
<reference evidence="5 6" key="1">
    <citation type="submission" date="2016-09" db="EMBL/GenBank/DDBJ databases">
        <title>Genome sequence of Eubacterium angustum.</title>
        <authorList>
            <person name="Poehlein A."/>
            <person name="Daniel R."/>
        </authorList>
    </citation>
    <scope>NUCLEOTIDE SEQUENCE [LARGE SCALE GENOMIC DNA]</scope>
    <source>
        <strain evidence="5 6">DSM 1989</strain>
    </source>
</reference>
<dbReference type="PROSITE" id="PS50111">
    <property type="entry name" value="CHEMOTAXIS_TRANSDUC_2"/>
    <property type="match status" value="1"/>
</dbReference>
<dbReference type="SMART" id="SM00283">
    <property type="entry name" value="MA"/>
    <property type="match status" value="1"/>
</dbReference>
<proteinExistence type="inferred from homology"/>
<organism evidence="5 6">
    <name type="scientific">Andreesenia angusta</name>
    <dbReference type="NCBI Taxonomy" id="39480"/>
    <lineage>
        <taxon>Bacteria</taxon>
        <taxon>Bacillati</taxon>
        <taxon>Bacillota</taxon>
        <taxon>Tissierellia</taxon>
        <taxon>Tissierellales</taxon>
        <taxon>Gottschalkiaceae</taxon>
        <taxon>Andreesenia</taxon>
    </lineage>
</organism>
<dbReference type="InterPro" id="IPR004090">
    <property type="entry name" value="Chemotax_Me-accpt_rcpt"/>
</dbReference>
<dbReference type="Gene3D" id="1.10.287.950">
    <property type="entry name" value="Methyl-accepting chemotaxis protein"/>
    <property type="match status" value="1"/>
</dbReference>
<evidence type="ECO:0000313" key="6">
    <source>
        <dbReference type="Proteomes" id="UP000180254"/>
    </source>
</evidence>
<dbReference type="PANTHER" id="PTHR32089">
    <property type="entry name" value="METHYL-ACCEPTING CHEMOTAXIS PROTEIN MCPB"/>
    <property type="match status" value="1"/>
</dbReference>
<comment type="similarity">
    <text evidence="2">Belongs to the methyl-accepting chemotaxis (MCP) protein family.</text>
</comment>
<dbReference type="STRING" id="39480.EUAN_18290"/>
<evidence type="ECO:0000256" key="1">
    <source>
        <dbReference type="ARBA" id="ARBA00023224"/>
    </source>
</evidence>
<dbReference type="Pfam" id="PF00015">
    <property type="entry name" value="MCPsignal"/>
    <property type="match status" value="1"/>
</dbReference>
<name>A0A1S1V564_9FIRM</name>
<dbReference type="OrthoDB" id="1706317at2"/>